<protein>
    <submittedName>
        <fullName evidence="2">Uncharacterized protein</fullName>
    </submittedName>
</protein>
<evidence type="ECO:0000313" key="2">
    <source>
        <dbReference type="EMBL" id="TEY61123.1"/>
    </source>
</evidence>
<dbReference type="EMBL" id="PHWZ01000174">
    <property type="protein sequence ID" value="TEY61123.1"/>
    <property type="molecule type" value="Genomic_DNA"/>
</dbReference>
<evidence type="ECO:0000313" key="3">
    <source>
        <dbReference type="Proteomes" id="UP000297299"/>
    </source>
</evidence>
<proteinExistence type="predicted"/>
<sequence length="87" mass="9179">MAAVPPPGDLPKMCLIGLIQDIEWAPGFEAPMTPAEGERGKPGSRDDDKPKPSKKAETIRGTATVDQPGPGLAERSAQETTAEYFAS</sequence>
<comment type="caution">
    <text evidence="2">The sequence shown here is derived from an EMBL/GenBank/DDBJ whole genome shotgun (WGS) entry which is preliminary data.</text>
</comment>
<dbReference type="STRING" id="38488.A0A4Y8D3K6"/>
<reference evidence="2 3" key="1">
    <citation type="submission" date="2017-11" db="EMBL/GenBank/DDBJ databases">
        <title>Comparative genomics of Botrytis spp.</title>
        <authorList>
            <person name="Valero-Jimenez C.A."/>
            <person name="Tapia P."/>
            <person name="Veloso J."/>
            <person name="Silva-Moreno E."/>
            <person name="Staats M."/>
            <person name="Valdes J.H."/>
            <person name="Van Kan J.A.L."/>
        </authorList>
    </citation>
    <scope>NUCLEOTIDE SEQUENCE [LARGE SCALE GENOMIC DNA]</scope>
    <source>
        <strain evidence="2 3">MUCL2830</strain>
    </source>
</reference>
<keyword evidence="3" id="KW-1185">Reference proteome</keyword>
<dbReference type="Proteomes" id="UP000297299">
    <property type="component" value="Unassembled WGS sequence"/>
</dbReference>
<accession>A0A4Y8D3K6</accession>
<name>A0A4Y8D3K6_9HELO</name>
<organism evidence="2 3">
    <name type="scientific">Botryotinia calthae</name>
    <dbReference type="NCBI Taxonomy" id="38488"/>
    <lineage>
        <taxon>Eukaryota</taxon>
        <taxon>Fungi</taxon>
        <taxon>Dikarya</taxon>
        <taxon>Ascomycota</taxon>
        <taxon>Pezizomycotina</taxon>
        <taxon>Leotiomycetes</taxon>
        <taxon>Helotiales</taxon>
        <taxon>Sclerotiniaceae</taxon>
        <taxon>Botryotinia</taxon>
    </lineage>
</organism>
<evidence type="ECO:0000256" key="1">
    <source>
        <dbReference type="SAM" id="MobiDB-lite"/>
    </source>
</evidence>
<feature type="region of interest" description="Disordered" evidence="1">
    <location>
        <begin position="27"/>
        <end position="87"/>
    </location>
</feature>
<dbReference type="AlphaFoldDB" id="A0A4Y8D3K6"/>
<feature type="compositionally biased region" description="Basic and acidic residues" evidence="1">
    <location>
        <begin position="36"/>
        <end position="58"/>
    </location>
</feature>
<gene>
    <name evidence="2" type="ORF">BOTCAL_0174g00050</name>
</gene>